<organism evidence="1">
    <name type="scientific">Oryza punctata</name>
    <name type="common">Red rice</name>
    <dbReference type="NCBI Taxonomy" id="4537"/>
    <lineage>
        <taxon>Eukaryota</taxon>
        <taxon>Viridiplantae</taxon>
        <taxon>Streptophyta</taxon>
        <taxon>Embryophyta</taxon>
        <taxon>Tracheophyta</taxon>
        <taxon>Spermatophyta</taxon>
        <taxon>Magnoliopsida</taxon>
        <taxon>Liliopsida</taxon>
        <taxon>Poales</taxon>
        <taxon>Poaceae</taxon>
        <taxon>BOP clade</taxon>
        <taxon>Oryzoideae</taxon>
        <taxon>Oryzeae</taxon>
        <taxon>Oryzinae</taxon>
        <taxon>Oryza</taxon>
    </lineage>
</organism>
<evidence type="ECO:0000313" key="2">
    <source>
        <dbReference type="Proteomes" id="UP000026962"/>
    </source>
</evidence>
<keyword evidence="2" id="KW-1185">Reference proteome</keyword>
<protein>
    <submittedName>
        <fullName evidence="1">Uncharacterized protein</fullName>
    </submittedName>
</protein>
<dbReference type="STRING" id="4537.A0A0E0MHH8"/>
<dbReference type="eggNOG" id="KOG1947">
    <property type="taxonomic scope" value="Eukaryota"/>
</dbReference>
<sequence length="180" mass="20349">MDALLPPLPVPVPETTRDWSELPADALSPWSSPSWAPSRSSPAPASCAHSWLDAARMPDLWRAVDMLHGALRYLHLGQDSDVLCAMAKVAVDRCGGRLEVFKGEDFVSDELLKYIGDSWSFLMYICNCWDLYVDDARVLAKCARIRTLKLPPSYADEEDDYDYNQVNGRYADLFDDYYSD</sequence>
<dbReference type="PANTHER" id="PTHR38926">
    <property type="entry name" value="F-BOX DOMAIN CONTAINING PROTEIN, EXPRESSED"/>
    <property type="match status" value="1"/>
</dbReference>
<reference evidence="1" key="2">
    <citation type="submission" date="2018-05" db="EMBL/GenBank/DDBJ databases">
        <title>OpunRS2 (Oryza punctata Reference Sequence Version 2).</title>
        <authorList>
            <person name="Zhang J."/>
            <person name="Kudrna D."/>
            <person name="Lee S."/>
            <person name="Talag J."/>
            <person name="Welchert J."/>
            <person name="Wing R.A."/>
        </authorList>
    </citation>
    <scope>NUCLEOTIDE SEQUENCE [LARGE SCALE GENOMIC DNA]</scope>
</reference>
<dbReference type="EnsemblPlants" id="OPUNC11G17260.1">
    <property type="protein sequence ID" value="OPUNC11G17260.1"/>
    <property type="gene ID" value="OPUNC11G17260"/>
</dbReference>
<dbReference type="Proteomes" id="UP000026962">
    <property type="component" value="Chromosome 11"/>
</dbReference>
<name>A0A0E0MHH8_ORYPU</name>
<accession>A0A0E0MHH8</accession>
<dbReference type="Gramene" id="OPUNC11G17260.1">
    <property type="protein sequence ID" value="OPUNC11G17260.1"/>
    <property type="gene ID" value="OPUNC11G17260"/>
</dbReference>
<dbReference type="HOGENOM" id="CLU_110011_0_0_1"/>
<dbReference type="AlphaFoldDB" id="A0A0E0MHH8"/>
<evidence type="ECO:0000313" key="1">
    <source>
        <dbReference type="EnsemblPlants" id="OPUNC11G17260.1"/>
    </source>
</evidence>
<dbReference type="PANTHER" id="PTHR38926:SF71">
    <property type="entry name" value="OS08G0194350 PROTEIN"/>
    <property type="match status" value="1"/>
</dbReference>
<reference evidence="1" key="1">
    <citation type="submission" date="2015-04" db="UniProtKB">
        <authorList>
            <consortium name="EnsemblPlants"/>
        </authorList>
    </citation>
    <scope>IDENTIFICATION</scope>
</reference>
<proteinExistence type="predicted"/>